<feature type="compositionally biased region" description="Polar residues" evidence="1">
    <location>
        <begin position="328"/>
        <end position="342"/>
    </location>
</feature>
<name>A0A9Q8P9Z4_PASFU</name>
<dbReference type="KEGG" id="ffu:CLAFUR5_07250"/>
<feature type="region of interest" description="Disordered" evidence="1">
    <location>
        <begin position="162"/>
        <end position="206"/>
    </location>
</feature>
<dbReference type="GeneID" id="71987128"/>
<accession>A0A9Q8P9Z4</accession>
<feature type="compositionally biased region" description="Polar residues" evidence="1">
    <location>
        <begin position="192"/>
        <end position="206"/>
    </location>
</feature>
<feature type="compositionally biased region" description="Low complexity" evidence="1">
    <location>
        <begin position="162"/>
        <end position="178"/>
    </location>
</feature>
<protein>
    <submittedName>
        <fullName evidence="2">Uncharacterized protein</fullName>
    </submittedName>
</protein>
<organism evidence="2 3">
    <name type="scientific">Passalora fulva</name>
    <name type="common">Tomato leaf mold</name>
    <name type="synonym">Cladosporium fulvum</name>
    <dbReference type="NCBI Taxonomy" id="5499"/>
    <lineage>
        <taxon>Eukaryota</taxon>
        <taxon>Fungi</taxon>
        <taxon>Dikarya</taxon>
        <taxon>Ascomycota</taxon>
        <taxon>Pezizomycotina</taxon>
        <taxon>Dothideomycetes</taxon>
        <taxon>Dothideomycetidae</taxon>
        <taxon>Mycosphaerellales</taxon>
        <taxon>Mycosphaerellaceae</taxon>
        <taxon>Fulvia</taxon>
    </lineage>
</organism>
<evidence type="ECO:0000256" key="1">
    <source>
        <dbReference type="SAM" id="MobiDB-lite"/>
    </source>
</evidence>
<keyword evidence="3" id="KW-1185">Reference proteome</keyword>
<proteinExistence type="predicted"/>
<reference evidence="2" key="2">
    <citation type="journal article" date="2022" name="Microb. Genom.">
        <title>A chromosome-scale genome assembly of the tomato pathogen Cladosporium fulvum reveals a compartmentalized genome architecture and the presence of a dispensable chromosome.</title>
        <authorList>
            <person name="Zaccaron A.Z."/>
            <person name="Chen L.H."/>
            <person name="Samaras A."/>
            <person name="Stergiopoulos I."/>
        </authorList>
    </citation>
    <scope>NUCLEOTIDE SEQUENCE</scope>
    <source>
        <strain evidence="2">Race5_Kim</strain>
    </source>
</reference>
<dbReference type="EMBL" id="CP090168">
    <property type="protein sequence ID" value="UJO18618.1"/>
    <property type="molecule type" value="Genomic_DNA"/>
</dbReference>
<sequence length="398" mass="43529">MADSRASRPIEDFFVNPAFNFDFNFNCDTRHQQSKMVDNNNLYTGATNQYNDCWFTSTKALNSDGKAPTAVTHLVNNSSQLRGYTSDEETASPIDDDNSSVYSDYSGISDFTLPEALAESCNQVEQQCSEAQAVKIQSAGKAKVVSLPKLVDIPSRRGVVRPASISLNPNSSSRRNSAMQQSVRSSEDSHHGSVNSSVMDSPASTAPSSLIIDRSLEVKRRSSVASRHVPLLEAARAISPTTPYPTSTPSTPLEPRSVGLIKRENTVSSQRSNSTTSSLKLPIKRMNKLSSNFSLNRIGKEFRDTFVPKDAARRSYLEDVKEPEPVMVTQQAPQSPRNSSISKPKMVARAANERAPTIELPPFPGDQDDFSSDWPLKLGATSSFPKMRSVSNRVASDA</sequence>
<dbReference type="Proteomes" id="UP000756132">
    <property type="component" value="Chromosome 6"/>
</dbReference>
<evidence type="ECO:0000313" key="3">
    <source>
        <dbReference type="Proteomes" id="UP000756132"/>
    </source>
</evidence>
<feature type="region of interest" description="Disordered" evidence="1">
    <location>
        <begin position="327"/>
        <end position="398"/>
    </location>
</feature>
<dbReference type="AlphaFoldDB" id="A0A9Q8P9Z4"/>
<evidence type="ECO:0000313" key="2">
    <source>
        <dbReference type="EMBL" id="UJO18618.1"/>
    </source>
</evidence>
<dbReference type="OMA" id="THFWSTE"/>
<gene>
    <name evidence="2" type="ORF">CLAFUR5_07250</name>
</gene>
<dbReference type="OrthoDB" id="3898400at2759"/>
<feature type="compositionally biased region" description="Polar residues" evidence="1">
    <location>
        <begin position="380"/>
        <end position="398"/>
    </location>
</feature>
<reference evidence="2" key="1">
    <citation type="submission" date="2021-12" db="EMBL/GenBank/DDBJ databases">
        <authorList>
            <person name="Zaccaron A."/>
            <person name="Stergiopoulos I."/>
        </authorList>
    </citation>
    <scope>NUCLEOTIDE SEQUENCE</scope>
    <source>
        <strain evidence="2">Race5_Kim</strain>
    </source>
</reference>
<dbReference type="RefSeq" id="XP_047762984.1">
    <property type="nucleotide sequence ID" value="XM_047906398.1"/>
</dbReference>